<dbReference type="Gene3D" id="3.40.50.300">
    <property type="entry name" value="P-loop containing nucleotide triphosphate hydrolases"/>
    <property type="match status" value="1"/>
</dbReference>
<evidence type="ECO:0000313" key="2">
    <source>
        <dbReference type="Proteomes" id="UP000258613"/>
    </source>
</evidence>
<dbReference type="EMBL" id="CP027033">
    <property type="protein sequence ID" value="AXR80797.1"/>
    <property type="molecule type" value="Genomic_DNA"/>
</dbReference>
<dbReference type="AlphaFoldDB" id="A0A346PMQ2"/>
<reference evidence="2" key="1">
    <citation type="submission" date="2018-02" db="EMBL/GenBank/DDBJ databases">
        <title>Phenotypic and genomic properties of facultatively anaerobic sulfur-reducing natronoarchaea from hypersaline soda lakes.</title>
        <authorList>
            <person name="Sorokin D.Y."/>
            <person name="Kublanov I.V."/>
            <person name="Roman P."/>
            <person name="Sinninghe Damste J.S."/>
            <person name="Golyshin P.N."/>
            <person name="Rojo D."/>
            <person name="Ciordia S."/>
            <person name="Mena M.D.C."/>
            <person name="Ferrer M."/>
            <person name="Messina E."/>
            <person name="Smedile F."/>
            <person name="La Spada G."/>
            <person name="La Cono V."/>
            <person name="Yakimov M.M."/>
        </authorList>
    </citation>
    <scope>NUCLEOTIDE SEQUENCE [LARGE SCALE GENOMIC DNA]</scope>
    <source>
        <strain evidence="2">AArc-Mg</strain>
    </source>
</reference>
<dbReference type="Gene3D" id="3.30.420.280">
    <property type="match status" value="1"/>
</dbReference>
<dbReference type="InterPro" id="IPR027417">
    <property type="entry name" value="P-loop_NTPase"/>
</dbReference>
<accession>A0A346PMQ2</accession>
<keyword evidence="2" id="KW-1185">Reference proteome</keyword>
<gene>
    <name evidence="1" type="ORF">AArcMg_0775</name>
</gene>
<evidence type="ECO:0008006" key="3">
    <source>
        <dbReference type="Google" id="ProtNLM"/>
    </source>
</evidence>
<dbReference type="KEGG" id="nag:AArcMg_0775"/>
<dbReference type="OrthoDB" id="196515at2157"/>
<evidence type="ECO:0000313" key="1">
    <source>
        <dbReference type="EMBL" id="AXR80797.1"/>
    </source>
</evidence>
<proteinExistence type="predicted"/>
<organism evidence="1 2">
    <name type="scientific">Natrarchaeobaculum sulfurireducens</name>
    <dbReference type="NCBI Taxonomy" id="2044521"/>
    <lineage>
        <taxon>Archaea</taxon>
        <taxon>Methanobacteriati</taxon>
        <taxon>Methanobacteriota</taxon>
        <taxon>Stenosarchaea group</taxon>
        <taxon>Halobacteria</taxon>
        <taxon>Halobacteriales</taxon>
        <taxon>Natrialbaceae</taxon>
        <taxon>Natrarchaeobaculum</taxon>
    </lineage>
</organism>
<protein>
    <recommendedName>
        <fullName evidence="3">Terminase large subunit</fullName>
    </recommendedName>
</protein>
<dbReference type="Proteomes" id="UP000258613">
    <property type="component" value="Chromosome"/>
</dbReference>
<dbReference type="GeneID" id="37641266"/>
<sequence length="444" mass="50012">MSSVASPDGSLKQEETSIQLDWGFWDAQLETLDAIRSGAYDLVIFRGGYGSGKTVLGGRWIHEVSLAIPGSHNLALAPDYQKGGPATYQGFFEQLPGENTVPNDADGDPENSPIVAGYNANEKRLTYINGSVARLGSADTWNRYAGSEFNAIWCDEVAHYDHTDLYDLHEMLVTRQRTPNGPNVTLWTSTGNGYNQFYDISERQVDQSDAELPWRDRMEVIVADSRNNPFHHAMGKMKAQFEGTERESQALKGGFAAAEGLVYEQFSRKTHVRSRADVEIVDDWRMYGYDYGWKDPRVIIEFAKTPADQYVAWDCYYVSGKPVEHAIDWLKTNEKPVGSIYCDHDPEHIDKFRQAGYPAEAATKNLDEGISEVQEVLEVDPDVGPGLIVIDELTELIKEFQSYKEDDVGTSKADDHCLDVTRYGVMGDRYVEEDDDRLDSLPWR</sequence>
<dbReference type="RefSeq" id="WP_117367586.1">
    <property type="nucleotide sequence ID" value="NZ_CP027033.1"/>
</dbReference>
<name>A0A346PMQ2_9EURY</name>